<dbReference type="PANTHER" id="PTHR40590:SF1">
    <property type="entry name" value="CYTOPLASMIC PROTEIN"/>
    <property type="match status" value="1"/>
</dbReference>
<dbReference type="InterPro" id="IPR047111">
    <property type="entry name" value="YbaP-like"/>
</dbReference>
<dbReference type="Pfam" id="PF01963">
    <property type="entry name" value="TraB_PrgY_gumN"/>
    <property type="match status" value="1"/>
</dbReference>
<dbReference type="AlphaFoldDB" id="A0A6G7ZPG4"/>
<dbReference type="InterPro" id="IPR002816">
    <property type="entry name" value="TraB/PrgY/GumN_fam"/>
</dbReference>
<evidence type="ECO:0000313" key="2">
    <source>
        <dbReference type="EMBL" id="QIL02796.1"/>
    </source>
</evidence>
<dbReference type="PANTHER" id="PTHR40590">
    <property type="entry name" value="CYTOPLASMIC PROTEIN-RELATED"/>
    <property type="match status" value="1"/>
</dbReference>
<dbReference type="CDD" id="cd14789">
    <property type="entry name" value="Tiki"/>
    <property type="match status" value="1"/>
</dbReference>
<keyword evidence="3" id="KW-1185">Reference proteome</keyword>
<dbReference type="KEGG" id="ssin:G7078_08385"/>
<feature type="signal peptide" evidence="1">
    <location>
        <begin position="1"/>
        <end position="19"/>
    </location>
</feature>
<keyword evidence="1" id="KW-0732">Signal</keyword>
<dbReference type="RefSeq" id="WP_166094985.1">
    <property type="nucleotide sequence ID" value="NZ_CP049871.1"/>
</dbReference>
<name>A0A6G7ZPG4_9SPHN</name>
<sequence length="301" mass="32638">MFLKYLRRAAALLAVPALAFGPVAGKAEAKTAEARPALWQVSDPDTKIYLFGTIHLLPKEFRWETPRLRKAIAESDTLVVETIIDPKNPAELARELVRLGYADGLPPLASRIDPAKRAMLEATIVKSGIPRPAFDRMKTWAAAFSLLGTQFKELGLHGDAGVEQTLRDAFAAAGKPIGQLETNGEQLGFFNDLPEPAQRALLEGAIDSPELAGKQFDIMLRAWARGDVEAVGKSFNADLGSSPGLIEVLAKRRNANWSRWIEKRLAAPGTVLVAVGAGHLAGPDSVQTMLSRGGYRIKRVQ</sequence>
<feature type="chain" id="PRO_5026202173" evidence="1">
    <location>
        <begin position="20"/>
        <end position="301"/>
    </location>
</feature>
<gene>
    <name evidence="2" type="ORF">G7078_08385</name>
</gene>
<reference evidence="2 3" key="1">
    <citation type="submission" date="2020-03" db="EMBL/GenBank/DDBJ databases">
        <title>Sphingomonas sp. nov., isolated from fish.</title>
        <authorList>
            <person name="Hyun D.-W."/>
            <person name="Bae J.-W."/>
        </authorList>
    </citation>
    <scope>NUCLEOTIDE SEQUENCE [LARGE SCALE GENOMIC DNA]</scope>
    <source>
        <strain evidence="2 3">HDW15C</strain>
    </source>
</reference>
<dbReference type="EMBL" id="CP049871">
    <property type="protein sequence ID" value="QIL02796.1"/>
    <property type="molecule type" value="Genomic_DNA"/>
</dbReference>
<evidence type="ECO:0000256" key="1">
    <source>
        <dbReference type="SAM" id="SignalP"/>
    </source>
</evidence>
<proteinExistence type="predicted"/>
<evidence type="ECO:0000313" key="3">
    <source>
        <dbReference type="Proteomes" id="UP000502502"/>
    </source>
</evidence>
<dbReference type="Proteomes" id="UP000502502">
    <property type="component" value="Chromosome"/>
</dbReference>
<protein>
    <submittedName>
        <fullName evidence="2">TraB/GumN family protein</fullName>
    </submittedName>
</protein>
<organism evidence="2 3">
    <name type="scientific">Sphingomonas sinipercae</name>
    <dbReference type="NCBI Taxonomy" id="2714944"/>
    <lineage>
        <taxon>Bacteria</taxon>
        <taxon>Pseudomonadati</taxon>
        <taxon>Pseudomonadota</taxon>
        <taxon>Alphaproteobacteria</taxon>
        <taxon>Sphingomonadales</taxon>
        <taxon>Sphingomonadaceae</taxon>
        <taxon>Sphingomonas</taxon>
    </lineage>
</organism>
<accession>A0A6G7ZPG4</accession>